<dbReference type="InterPro" id="IPR052176">
    <property type="entry name" value="Glycosyl_Hydrlase_43_Enz"/>
</dbReference>
<evidence type="ECO:0000256" key="8">
    <source>
        <dbReference type="RuleBase" id="RU361187"/>
    </source>
</evidence>
<evidence type="ECO:0000256" key="4">
    <source>
        <dbReference type="ARBA" id="ARBA00023277"/>
    </source>
</evidence>
<dbReference type="OrthoDB" id="3308423at2"/>
<dbReference type="CDD" id="cd18618">
    <property type="entry name" value="GH43_Xsa43E-like"/>
    <property type="match status" value="1"/>
</dbReference>
<dbReference type="RefSeq" id="WP_079689979.1">
    <property type="nucleotide sequence ID" value="NZ_FUZU01000004.1"/>
</dbReference>
<evidence type="ECO:0000256" key="2">
    <source>
        <dbReference type="ARBA" id="ARBA00022651"/>
    </source>
</evidence>
<dbReference type="GO" id="GO:0004553">
    <property type="term" value="F:hydrolase activity, hydrolyzing O-glycosyl compounds"/>
    <property type="evidence" value="ECO:0007669"/>
    <property type="project" value="InterPro"/>
</dbReference>
<keyword evidence="5 8" id="KW-0326">Glycosidase</keyword>
<dbReference type="InterPro" id="IPR023296">
    <property type="entry name" value="Glyco_hydro_beta-prop_sf"/>
</dbReference>
<keyword evidence="3 8" id="KW-0378">Hydrolase</keyword>
<dbReference type="GO" id="GO:0045493">
    <property type="term" value="P:xylan catabolic process"/>
    <property type="evidence" value="ECO:0007669"/>
    <property type="project" value="UniProtKB-KW"/>
</dbReference>
<keyword evidence="4" id="KW-0119">Carbohydrate metabolism</keyword>
<dbReference type="STRING" id="688867.SAMN05660236_5531"/>
<dbReference type="EMBL" id="FUZU01000004">
    <property type="protein sequence ID" value="SKC87848.1"/>
    <property type="molecule type" value="Genomic_DNA"/>
</dbReference>
<dbReference type="AlphaFoldDB" id="A0A1T5MIU6"/>
<evidence type="ECO:0000256" key="3">
    <source>
        <dbReference type="ARBA" id="ARBA00022801"/>
    </source>
</evidence>
<dbReference type="PANTHER" id="PTHR43772:SF2">
    <property type="entry name" value="PUTATIVE (AFU_ORTHOLOGUE AFUA_2G04480)-RELATED"/>
    <property type="match status" value="1"/>
</dbReference>
<organism evidence="9 10">
    <name type="scientific">Ohtaekwangia koreensis</name>
    <dbReference type="NCBI Taxonomy" id="688867"/>
    <lineage>
        <taxon>Bacteria</taxon>
        <taxon>Pseudomonadati</taxon>
        <taxon>Bacteroidota</taxon>
        <taxon>Cytophagia</taxon>
        <taxon>Cytophagales</taxon>
        <taxon>Fulvivirgaceae</taxon>
        <taxon>Ohtaekwangia</taxon>
    </lineage>
</organism>
<evidence type="ECO:0000256" key="6">
    <source>
        <dbReference type="PIRSR" id="PIRSR606710-1"/>
    </source>
</evidence>
<accession>A0A1T5MIU6</accession>
<dbReference type="Pfam" id="PF04616">
    <property type="entry name" value="Glyco_hydro_43"/>
    <property type="match status" value="1"/>
</dbReference>
<keyword evidence="2" id="KW-0624">Polysaccharide degradation</keyword>
<dbReference type="Proteomes" id="UP000190961">
    <property type="component" value="Unassembled WGS sequence"/>
</dbReference>
<keyword evidence="2" id="KW-0858">Xylan degradation</keyword>
<reference evidence="9 10" key="1">
    <citation type="submission" date="2017-02" db="EMBL/GenBank/DDBJ databases">
        <authorList>
            <person name="Peterson S.W."/>
        </authorList>
    </citation>
    <scope>NUCLEOTIDE SEQUENCE [LARGE SCALE GENOMIC DNA]</scope>
    <source>
        <strain evidence="9 10">DSM 25262</strain>
    </source>
</reference>
<feature type="site" description="Important for catalytic activity, responsible for pKa modulation of the active site Glu and correct orientation of both the proton donor and substrate" evidence="7">
    <location>
        <position position="147"/>
    </location>
</feature>
<dbReference type="PANTHER" id="PTHR43772">
    <property type="entry name" value="ENDO-1,4-BETA-XYLANASE"/>
    <property type="match status" value="1"/>
</dbReference>
<evidence type="ECO:0000256" key="7">
    <source>
        <dbReference type="PIRSR" id="PIRSR606710-2"/>
    </source>
</evidence>
<evidence type="ECO:0000313" key="10">
    <source>
        <dbReference type="Proteomes" id="UP000190961"/>
    </source>
</evidence>
<evidence type="ECO:0000256" key="5">
    <source>
        <dbReference type="ARBA" id="ARBA00023295"/>
    </source>
</evidence>
<feature type="active site" description="Proton acceptor" evidence="6">
    <location>
        <position position="22"/>
    </location>
</feature>
<name>A0A1T5MIU6_9BACT</name>
<sequence>MAALDNTLQSGNPIIRHTYTADPTVLEYNGTVYLYTGHDEAPPGEHRYIMNKWLCFSSQDLIHWTEHPVNFKATDFKWAKGDAYASNVVERHGKFYWYTAVTHGTLPGKAIGVAVADSPVGPFTDAIGAALITSQVDGMLPDTDNFDPSVLIDDDDQTYIFWGKNICYYARLHKNMIALEGPVKRLTLPKFMEGAHIHKRNGWYYLSYGYDFPEKVAYAMSRQIDGPWEFKGILNEIAGNCETNRPAIIDFKGKSYFFYHNGGLKEGGSHRRSVCLDYLYYNKDGTTQRVVMTSEGVEPA</sequence>
<evidence type="ECO:0000256" key="1">
    <source>
        <dbReference type="ARBA" id="ARBA00009865"/>
    </source>
</evidence>
<feature type="active site" description="Proton donor" evidence="6">
    <location>
        <position position="193"/>
    </location>
</feature>
<dbReference type="SUPFAM" id="SSF75005">
    <property type="entry name" value="Arabinanase/levansucrase/invertase"/>
    <property type="match status" value="1"/>
</dbReference>
<comment type="similarity">
    <text evidence="1 8">Belongs to the glycosyl hydrolase 43 family.</text>
</comment>
<protein>
    <submittedName>
        <fullName evidence="9">Glycosyl hydrolases family 43</fullName>
    </submittedName>
</protein>
<proteinExistence type="inferred from homology"/>
<dbReference type="InterPro" id="IPR006710">
    <property type="entry name" value="Glyco_hydro_43"/>
</dbReference>
<dbReference type="Gene3D" id="2.115.10.20">
    <property type="entry name" value="Glycosyl hydrolase domain, family 43"/>
    <property type="match status" value="1"/>
</dbReference>
<gene>
    <name evidence="9" type="ORF">SAMN05660236_5531</name>
</gene>
<keyword evidence="10" id="KW-1185">Reference proteome</keyword>
<evidence type="ECO:0000313" key="9">
    <source>
        <dbReference type="EMBL" id="SKC87848.1"/>
    </source>
</evidence>